<protein>
    <submittedName>
        <fullName evidence="1">Gamma-glutamyltransferase</fullName>
        <ecNumber evidence="1">2.3.2.2</ecNumber>
    </submittedName>
</protein>
<accession>A0ABU4HYG8</accession>
<dbReference type="InterPro" id="IPR052896">
    <property type="entry name" value="GGT-like_enzyme"/>
</dbReference>
<keyword evidence="1" id="KW-0808">Transferase</keyword>
<dbReference type="Pfam" id="PF01019">
    <property type="entry name" value="G_glu_transpept"/>
    <property type="match status" value="1"/>
</dbReference>
<feature type="non-terminal residue" evidence="1">
    <location>
        <position position="285"/>
    </location>
</feature>
<organism evidence="1 2">
    <name type="scientific">Conexibacter stalactiti</name>
    <dbReference type="NCBI Taxonomy" id="1940611"/>
    <lineage>
        <taxon>Bacteria</taxon>
        <taxon>Bacillati</taxon>
        <taxon>Actinomycetota</taxon>
        <taxon>Thermoleophilia</taxon>
        <taxon>Solirubrobacterales</taxon>
        <taxon>Conexibacteraceae</taxon>
        <taxon>Conexibacter</taxon>
    </lineage>
</organism>
<gene>
    <name evidence="1" type="ORF">R7226_28635</name>
</gene>
<dbReference type="InterPro" id="IPR029055">
    <property type="entry name" value="Ntn_hydrolases_N"/>
</dbReference>
<dbReference type="SUPFAM" id="SSF56235">
    <property type="entry name" value="N-terminal nucleophile aminohydrolases (Ntn hydrolases)"/>
    <property type="match status" value="1"/>
</dbReference>
<dbReference type="PANTHER" id="PTHR43881">
    <property type="entry name" value="GAMMA-GLUTAMYLTRANSPEPTIDASE (AFU_ORTHOLOGUE AFUA_4G13580)"/>
    <property type="match status" value="1"/>
</dbReference>
<dbReference type="RefSeq" id="WP_318600886.1">
    <property type="nucleotide sequence ID" value="NZ_JAWSTH010000136.1"/>
</dbReference>
<keyword evidence="1" id="KW-0012">Acyltransferase</keyword>
<evidence type="ECO:0000313" key="2">
    <source>
        <dbReference type="Proteomes" id="UP001284601"/>
    </source>
</evidence>
<evidence type="ECO:0000313" key="1">
    <source>
        <dbReference type="EMBL" id="MDW5598360.1"/>
    </source>
</evidence>
<dbReference type="Proteomes" id="UP001284601">
    <property type="component" value="Unassembled WGS sequence"/>
</dbReference>
<keyword evidence="2" id="KW-1185">Reference proteome</keyword>
<reference evidence="2" key="1">
    <citation type="submission" date="2023-07" db="EMBL/GenBank/DDBJ databases">
        <title>Conexibacter stalactiti sp. nov., isolated from stalactites in a lava cave and emended description of the genus Conexibacter.</title>
        <authorList>
            <person name="Lee S.D."/>
        </authorList>
    </citation>
    <scope>NUCLEOTIDE SEQUENCE [LARGE SCALE GENOMIC DNA]</scope>
    <source>
        <strain evidence="2">KCTC 39840</strain>
    </source>
</reference>
<dbReference type="EC" id="2.3.2.2" evidence="1"/>
<reference evidence="1 2" key="2">
    <citation type="submission" date="2023-10" db="EMBL/GenBank/DDBJ databases">
        <authorList>
            <person name="Han X.F."/>
        </authorList>
    </citation>
    <scope>NUCLEOTIDE SEQUENCE [LARGE SCALE GENOMIC DNA]</scope>
    <source>
        <strain evidence="1 2">KCTC 39840</strain>
    </source>
</reference>
<sequence length="285" mass="28070">MTRTASIAAPHPAAVEAARAAWAEGGNALDLAVAAATALAVVYPHQCSLGGDLVALVREPDGAVQAIVSCGAAPRRVDVDALRAAGERMPSAGPHPVTVPGVLAGWEAVLDKGAALPLAAHVRRAATLARDGSPVSSGLAWAIGYRADGIAADPGLREVFSPGGTPLSEGHPLLQPRLADTLDAIADGGPAALYGGAIGAALAAGLEQAGSAMRLDDLAAHAAELTEPLTATALGATWHVAPPPTQGATLLAMLAQIDASARAAAGAGAAARLSLDRARAASAAR</sequence>
<proteinExistence type="predicted"/>
<dbReference type="PANTHER" id="PTHR43881:SF5">
    <property type="entry name" value="GAMMA-GLUTAMYLTRANSPEPTIDASE"/>
    <property type="match status" value="1"/>
</dbReference>
<name>A0ABU4HYG8_9ACTN</name>
<dbReference type="GO" id="GO:0103068">
    <property type="term" value="F:leukotriene C4 gamma-glutamyl transferase activity"/>
    <property type="evidence" value="ECO:0007669"/>
    <property type="project" value="UniProtKB-EC"/>
</dbReference>
<dbReference type="EMBL" id="JAWSTH010000136">
    <property type="protein sequence ID" value="MDW5598360.1"/>
    <property type="molecule type" value="Genomic_DNA"/>
</dbReference>
<comment type="caution">
    <text evidence="1">The sequence shown here is derived from an EMBL/GenBank/DDBJ whole genome shotgun (WGS) entry which is preliminary data.</text>
</comment>
<dbReference type="PRINTS" id="PR01210">
    <property type="entry name" value="GGTRANSPTASE"/>
</dbReference>